<evidence type="ECO:0000256" key="2">
    <source>
        <dbReference type="ARBA" id="ARBA00022448"/>
    </source>
</evidence>
<organism evidence="7 8">
    <name type="scientific">Candidatus Tagabacteria bacterium CG09_land_8_20_14_0_10_41_14</name>
    <dbReference type="NCBI Taxonomy" id="1975021"/>
    <lineage>
        <taxon>Bacteria</taxon>
        <taxon>Candidatus Tagaibacteriota</taxon>
    </lineage>
</organism>
<feature type="domain" description="ABC transporter" evidence="6">
    <location>
        <begin position="6"/>
        <end position="222"/>
    </location>
</feature>
<dbReference type="PANTHER" id="PTHR42734">
    <property type="entry name" value="METAL TRANSPORT SYSTEM ATP-BINDING PROTEIN TM_0124-RELATED"/>
    <property type="match status" value="1"/>
</dbReference>
<dbReference type="GO" id="GO:0003723">
    <property type="term" value="F:RNA binding"/>
    <property type="evidence" value="ECO:0007669"/>
    <property type="project" value="UniProtKB-KW"/>
</dbReference>
<evidence type="ECO:0000313" key="7">
    <source>
        <dbReference type="EMBL" id="PIS13503.1"/>
    </source>
</evidence>
<dbReference type="EMBL" id="PEZL01000019">
    <property type="protein sequence ID" value="PIS13503.1"/>
    <property type="molecule type" value="Genomic_DNA"/>
</dbReference>
<proteinExistence type="inferred from homology"/>
<dbReference type="GO" id="GO:0005524">
    <property type="term" value="F:ATP binding"/>
    <property type="evidence" value="ECO:0007669"/>
    <property type="project" value="UniProtKB-KW"/>
</dbReference>
<dbReference type="Pfam" id="PF00005">
    <property type="entry name" value="ABC_tran"/>
    <property type="match status" value="1"/>
</dbReference>
<dbReference type="InterPro" id="IPR050153">
    <property type="entry name" value="Metal_Ion_Import_ABC"/>
</dbReference>
<dbReference type="PANTHER" id="PTHR42734:SF17">
    <property type="entry name" value="METAL TRANSPORT SYSTEM ATP-BINDING PROTEIN TM_0124-RELATED"/>
    <property type="match status" value="1"/>
</dbReference>
<evidence type="ECO:0000256" key="3">
    <source>
        <dbReference type="ARBA" id="ARBA00022741"/>
    </source>
</evidence>
<dbReference type="PROSITE" id="PS50893">
    <property type="entry name" value="ABC_TRANSPORTER_2"/>
    <property type="match status" value="1"/>
</dbReference>
<reference evidence="8" key="1">
    <citation type="submission" date="2017-09" db="EMBL/GenBank/DDBJ databases">
        <title>Depth-based differentiation of microbial function through sediment-hosted aquifers and enrichment of novel symbionts in the deep terrestrial subsurface.</title>
        <authorList>
            <person name="Probst A.J."/>
            <person name="Ladd B."/>
            <person name="Jarett J.K."/>
            <person name="Geller-Mcgrath D.E."/>
            <person name="Sieber C.M.K."/>
            <person name="Emerson J.B."/>
            <person name="Anantharaman K."/>
            <person name="Thomas B.C."/>
            <person name="Malmstrom R."/>
            <person name="Stieglmeier M."/>
            <person name="Klingl A."/>
            <person name="Woyke T."/>
            <person name="Ryan C.M."/>
            <person name="Banfield J.F."/>
        </authorList>
    </citation>
    <scope>NUCLEOTIDE SEQUENCE [LARGE SCALE GENOMIC DNA]</scope>
</reference>
<keyword evidence="4 7" id="KW-0067">ATP-binding</keyword>
<dbReference type="PROSITE" id="PS50889">
    <property type="entry name" value="S4"/>
    <property type="match status" value="1"/>
</dbReference>
<dbReference type="GO" id="GO:0016887">
    <property type="term" value="F:ATP hydrolysis activity"/>
    <property type="evidence" value="ECO:0007669"/>
    <property type="project" value="InterPro"/>
</dbReference>
<comment type="caution">
    <text evidence="7">The sequence shown here is derived from an EMBL/GenBank/DDBJ whole genome shotgun (WGS) entry which is preliminary data.</text>
</comment>
<dbReference type="Proteomes" id="UP000230353">
    <property type="component" value="Unassembled WGS sequence"/>
</dbReference>
<dbReference type="InterPro" id="IPR003593">
    <property type="entry name" value="AAA+_ATPase"/>
</dbReference>
<keyword evidence="5" id="KW-0694">RNA-binding</keyword>
<keyword evidence="3" id="KW-0547">Nucleotide-binding</keyword>
<evidence type="ECO:0000259" key="6">
    <source>
        <dbReference type="PROSITE" id="PS50893"/>
    </source>
</evidence>
<sequence>MAKPILNVKKLNVLLENEKIIEDLSFEVKEGDVLVILGPNGAGKTTLLKALLGLIPYQGEIVWATKNISYLPPQELIQRKYLPPMTIEEFFAFKDISKEKIFEIFKEVGLDLSLLKRSFGALSTGQFQRMIIAWALAGEPDVLLFDELTYGIDVGAEETIYSLLHKIWLQRNLTILLVTHDLNVTYEHANNVLCLNKKKMCYGEPTRILTPENLEKVYGTGIKFYKHSHR</sequence>
<dbReference type="Gene3D" id="3.40.50.300">
    <property type="entry name" value="P-loop containing nucleotide triphosphate hydrolases"/>
    <property type="match status" value="1"/>
</dbReference>
<gene>
    <name evidence="7" type="ORF">COT67_01385</name>
</gene>
<protein>
    <submittedName>
        <fullName evidence="7">ABC transporter ATP-binding protein</fullName>
    </submittedName>
</protein>
<evidence type="ECO:0000256" key="4">
    <source>
        <dbReference type="ARBA" id="ARBA00022840"/>
    </source>
</evidence>
<accession>A0A2H0WLE8</accession>
<evidence type="ECO:0000313" key="8">
    <source>
        <dbReference type="Proteomes" id="UP000230353"/>
    </source>
</evidence>
<evidence type="ECO:0000256" key="1">
    <source>
        <dbReference type="ARBA" id="ARBA00005417"/>
    </source>
</evidence>
<dbReference type="SUPFAM" id="SSF52540">
    <property type="entry name" value="P-loop containing nucleoside triphosphate hydrolases"/>
    <property type="match status" value="1"/>
</dbReference>
<dbReference type="SMART" id="SM00382">
    <property type="entry name" value="AAA"/>
    <property type="match status" value="1"/>
</dbReference>
<keyword evidence="2" id="KW-0813">Transport</keyword>
<dbReference type="InterPro" id="IPR003439">
    <property type="entry name" value="ABC_transporter-like_ATP-bd"/>
</dbReference>
<dbReference type="AlphaFoldDB" id="A0A2H0WLE8"/>
<name>A0A2H0WLE8_9BACT</name>
<dbReference type="InterPro" id="IPR027417">
    <property type="entry name" value="P-loop_NTPase"/>
</dbReference>
<comment type="similarity">
    <text evidence="1">Belongs to the ABC transporter superfamily.</text>
</comment>
<evidence type="ECO:0000256" key="5">
    <source>
        <dbReference type="PROSITE-ProRule" id="PRU00182"/>
    </source>
</evidence>